<gene>
    <name evidence="1" type="ORF">BV25DRAFT_1828071</name>
</gene>
<keyword evidence="2" id="KW-1185">Reference proteome</keyword>
<name>A0ACB8SWM9_9AGAM</name>
<protein>
    <submittedName>
        <fullName evidence="1">Uncharacterized protein</fullName>
    </submittedName>
</protein>
<reference evidence="1" key="2">
    <citation type="journal article" date="2022" name="New Phytol.">
        <title>Evolutionary transition to the ectomycorrhizal habit in the genomes of a hyperdiverse lineage of mushroom-forming fungi.</title>
        <authorList>
            <person name="Looney B."/>
            <person name="Miyauchi S."/>
            <person name="Morin E."/>
            <person name="Drula E."/>
            <person name="Courty P.E."/>
            <person name="Kohler A."/>
            <person name="Kuo A."/>
            <person name="LaButti K."/>
            <person name="Pangilinan J."/>
            <person name="Lipzen A."/>
            <person name="Riley R."/>
            <person name="Andreopoulos W."/>
            <person name="He G."/>
            <person name="Johnson J."/>
            <person name="Nolan M."/>
            <person name="Tritt A."/>
            <person name="Barry K.W."/>
            <person name="Grigoriev I.V."/>
            <person name="Nagy L.G."/>
            <person name="Hibbett D."/>
            <person name="Henrissat B."/>
            <person name="Matheny P.B."/>
            <person name="Labbe J."/>
            <person name="Martin F.M."/>
        </authorList>
    </citation>
    <scope>NUCLEOTIDE SEQUENCE</scope>
    <source>
        <strain evidence="1">HHB10654</strain>
    </source>
</reference>
<reference evidence="1" key="1">
    <citation type="submission" date="2021-03" db="EMBL/GenBank/DDBJ databases">
        <authorList>
            <consortium name="DOE Joint Genome Institute"/>
            <person name="Ahrendt S."/>
            <person name="Looney B.P."/>
            <person name="Miyauchi S."/>
            <person name="Morin E."/>
            <person name="Drula E."/>
            <person name="Courty P.E."/>
            <person name="Chicoki N."/>
            <person name="Fauchery L."/>
            <person name="Kohler A."/>
            <person name="Kuo A."/>
            <person name="Labutti K."/>
            <person name="Pangilinan J."/>
            <person name="Lipzen A."/>
            <person name="Riley R."/>
            <person name="Andreopoulos W."/>
            <person name="He G."/>
            <person name="Johnson J."/>
            <person name="Barry K.W."/>
            <person name="Grigoriev I.V."/>
            <person name="Nagy L."/>
            <person name="Hibbett D."/>
            <person name="Henrissat B."/>
            <person name="Matheny P.B."/>
            <person name="Labbe J."/>
            <person name="Martin F."/>
        </authorList>
    </citation>
    <scope>NUCLEOTIDE SEQUENCE</scope>
    <source>
        <strain evidence="1">HHB10654</strain>
    </source>
</reference>
<evidence type="ECO:0000313" key="2">
    <source>
        <dbReference type="Proteomes" id="UP000814140"/>
    </source>
</evidence>
<proteinExistence type="predicted"/>
<sequence>MASDDLESYILLVLSDANLPTGSFVASAGLESHVAHALFYSEGPRDAMKATLAFVRDSVGTYARSALPFARDAQRVVMDFIAQQETEPSKAIDVLMRLDALYESTALNHVVRRASRSQGVALLTLYAKGFTCPPFLAAPMDGEEDTMGMESRERDERVGALIDALKLRVRREDTYGHLPVCWGVLAGALGLSLDRGSHLHLFLHARGVLSAAIRMNALGPYAAQQLLLHGVRPIVDEEAARAAHLTSGIDLSPSGNALEDDERLPASTWPLGEILAARHDLLHSRIFNS</sequence>
<comment type="caution">
    <text evidence="1">The sequence shown here is derived from an EMBL/GenBank/DDBJ whole genome shotgun (WGS) entry which is preliminary data.</text>
</comment>
<dbReference type="Proteomes" id="UP000814140">
    <property type="component" value="Unassembled WGS sequence"/>
</dbReference>
<evidence type="ECO:0000313" key="1">
    <source>
        <dbReference type="EMBL" id="KAI0060241.1"/>
    </source>
</evidence>
<accession>A0ACB8SWM9</accession>
<organism evidence="1 2">
    <name type="scientific">Artomyces pyxidatus</name>
    <dbReference type="NCBI Taxonomy" id="48021"/>
    <lineage>
        <taxon>Eukaryota</taxon>
        <taxon>Fungi</taxon>
        <taxon>Dikarya</taxon>
        <taxon>Basidiomycota</taxon>
        <taxon>Agaricomycotina</taxon>
        <taxon>Agaricomycetes</taxon>
        <taxon>Russulales</taxon>
        <taxon>Auriscalpiaceae</taxon>
        <taxon>Artomyces</taxon>
    </lineage>
</organism>
<dbReference type="EMBL" id="MU277220">
    <property type="protein sequence ID" value="KAI0060241.1"/>
    <property type="molecule type" value="Genomic_DNA"/>
</dbReference>